<dbReference type="EMBL" id="GL763534">
    <property type="protein sequence ID" value="EFZ19511.1"/>
    <property type="molecule type" value="Genomic_DNA"/>
</dbReference>
<proteinExistence type="predicted"/>
<evidence type="ECO:0000313" key="1">
    <source>
        <dbReference type="EMBL" id="EFZ19511.1"/>
    </source>
</evidence>
<name>E9IIU2_SOLIN</name>
<organism>
    <name type="scientific">Solenopsis invicta</name>
    <name type="common">Red imported fire ant</name>
    <name type="synonym">Solenopsis wagneri</name>
    <dbReference type="NCBI Taxonomy" id="13686"/>
    <lineage>
        <taxon>Eukaryota</taxon>
        <taxon>Metazoa</taxon>
        <taxon>Ecdysozoa</taxon>
        <taxon>Arthropoda</taxon>
        <taxon>Hexapoda</taxon>
        <taxon>Insecta</taxon>
        <taxon>Pterygota</taxon>
        <taxon>Neoptera</taxon>
        <taxon>Endopterygota</taxon>
        <taxon>Hymenoptera</taxon>
        <taxon>Apocrita</taxon>
        <taxon>Aculeata</taxon>
        <taxon>Formicoidea</taxon>
        <taxon>Formicidae</taxon>
        <taxon>Myrmicinae</taxon>
        <taxon>Solenopsis</taxon>
    </lineage>
</organism>
<sequence>EIDHLQDKIILTKELLSNIINILPKELQEDSAHNLEENMDDMDYNDDDLFIFNEKTYNTNLCKLYSESTISDIMQEAELEYVARYVAHRYKTKYPNSQKSTTNDDSGNWIQSVSKGYLSHPSDELMNISKTAEKCFNNFHEEHFSKEDNVIQKVINLIKKNNKYLDCIPAKVLQCLVRTRTYVRVRKINNKQYLKNDERRKNKKWKK</sequence>
<protein>
    <submittedName>
        <fullName evidence="1">Uncharacterized protein</fullName>
    </submittedName>
</protein>
<gene>
    <name evidence="1" type="ORF">SINV_10411</name>
</gene>
<feature type="non-terminal residue" evidence="1">
    <location>
        <position position="207"/>
    </location>
</feature>
<dbReference type="AlphaFoldDB" id="E9IIU2"/>
<feature type="non-terminal residue" evidence="1">
    <location>
        <position position="1"/>
    </location>
</feature>
<accession>E9IIU2</accession>
<dbReference type="HOGENOM" id="CLU_1177970_0_0_1"/>
<reference evidence="1" key="1">
    <citation type="journal article" date="2011" name="Proc. Natl. Acad. Sci. U.S.A.">
        <title>The genome of the fire ant Solenopsis invicta.</title>
        <authorList>
            <person name="Wurm Y."/>
            <person name="Wang J."/>
            <person name="Riba-Grognuz O."/>
            <person name="Corona M."/>
            <person name="Nygaard S."/>
            <person name="Hunt B.G."/>
            <person name="Ingram K.K."/>
            <person name="Falquet L."/>
            <person name="Nipitwattanaphon M."/>
            <person name="Gotzek D."/>
            <person name="Dijkstra M.B."/>
            <person name="Oettler J."/>
            <person name="Comtesse F."/>
            <person name="Shih C.J."/>
            <person name="Wu W.J."/>
            <person name="Yang C.C."/>
            <person name="Thomas J."/>
            <person name="Beaudoing E."/>
            <person name="Pradervand S."/>
            <person name="Flegel V."/>
            <person name="Cook E.D."/>
            <person name="Fabbretti R."/>
            <person name="Stockinger H."/>
            <person name="Long L."/>
            <person name="Farmerie W.G."/>
            <person name="Oakey J."/>
            <person name="Boomsma J.J."/>
            <person name="Pamilo P."/>
            <person name="Yi S.V."/>
            <person name="Heinze J."/>
            <person name="Goodisman M.A."/>
            <person name="Farinelli L."/>
            <person name="Harshman K."/>
            <person name="Hulo N."/>
            <person name="Cerutti L."/>
            <person name="Xenarios I."/>
            <person name="Shoemaker D."/>
            <person name="Keller L."/>
        </authorList>
    </citation>
    <scope>NUCLEOTIDE SEQUENCE [LARGE SCALE GENOMIC DNA]</scope>
</reference>